<gene>
    <name evidence="1" type="ORF">NE619_13250</name>
</gene>
<organism evidence="1 2">
    <name type="scientific">Anaerovorax odorimutans</name>
    <dbReference type="NCBI Taxonomy" id="109327"/>
    <lineage>
        <taxon>Bacteria</taxon>
        <taxon>Bacillati</taxon>
        <taxon>Bacillota</taxon>
        <taxon>Clostridia</taxon>
        <taxon>Peptostreptococcales</taxon>
        <taxon>Anaerovoracaceae</taxon>
        <taxon>Anaerovorax</taxon>
    </lineage>
</organism>
<proteinExistence type="predicted"/>
<dbReference type="Proteomes" id="UP001524502">
    <property type="component" value="Unassembled WGS sequence"/>
</dbReference>
<accession>A0ABT1RR70</accession>
<evidence type="ECO:0000313" key="1">
    <source>
        <dbReference type="EMBL" id="MCQ4637694.1"/>
    </source>
</evidence>
<dbReference type="EMBL" id="JANFXK010000015">
    <property type="protein sequence ID" value="MCQ4637694.1"/>
    <property type="molecule type" value="Genomic_DNA"/>
</dbReference>
<keyword evidence="2" id="KW-1185">Reference proteome</keyword>
<comment type="caution">
    <text evidence="1">The sequence shown here is derived from an EMBL/GenBank/DDBJ whole genome shotgun (WGS) entry which is preliminary data.</text>
</comment>
<evidence type="ECO:0000313" key="2">
    <source>
        <dbReference type="Proteomes" id="UP001524502"/>
    </source>
</evidence>
<protein>
    <submittedName>
        <fullName evidence="1">Uncharacterized protein</fullName>
    </submittedName>
</protein>
<sequence length="67" mass="7820">MSEMNFERLEETMDKLYKDKGEAQRQRDYYNPCASYYNGMVMAANKLGLSVSIEDGKHKIRKVNGHE</sequence>
<name>A0ABT1RR70_9FIRM</name>
<reference evidence="1 2" key="1">
    <citation type="submission" date="2022-06" db="EMBL/GenBank/DDBJ databases">
        <title>Isolation of gut microbiota from human fecal samples.</title>
        <authorList>
            <person name="Pamer E.G."/>
            <person name="Barat B."/>
            <person name="Waligurski E."/>
            <person name="Medina S."/>
            <person name="Paddock L."/>
            <person name="Mostad J."/>
        </authorList>
    </citation>
    <scope>NUCLEOTIDE SEQUENCE [LARGE SCALE GENOMIC DNA]</scope>
    <source>
        <strain evidence="1 2">SL.3.17</strain>
    </source>
</reference>